<dbReference type="EMBL" id="RHLQ01000051">
    <property type="protein sequence ID" value="RNC97379.1"/>
    <property type="molecule type" value="Genomic_DNA"/>
</dbReference>
<sequence>MLHTFELKLKTNFFMIKALEKAFGNDLITKLSSNRYYCISNPIEIPGIRRLNISDSGKGIYYITLEIEPEVLLRGMLTVALFDCSQHNVRKLTDALNETILSIHEALPELSGGWNLSRVDYAMQIHSTYTDVYVSLANKAKIPHHYEDKINKSGSMYRQSKSVRFNFYDKYDYMKKQNVSDTLIESSRGIYRIEVQYRTTRALRHIRKKYEASAMFDLFDPDIAFDIIRNAYNKNIGMENYYKFCLAENIISSCNLTNSMKSKLISLLKLIKCAGTYEQTIEAIDNNSCIVPSDYKQNLQLFKRHERKLRRIGINPILLPDAFELDFLSNPFNEFMTEYQRI</sequence>
<dbReference type="Proteomes" id="UP000279909">
    <property type="component" value="Unassembled WGS sequence"/>
</dbReference>
<dbReference type="RefSeq" id="WP_122973284.1">
    <property type="nucleotide sequence ID" value="NZ_RHLQ01000051.1"/>
</dbReference>
<dbReference type="OrthoDB" id="2570938at2"/>
<gene>
    <name evidence="1" type="ORF">EC501_15635</name>
</gene>
<protein>
    <recommendedName>
        <fullName evidence="3">Replication-associated protein G2P N-terminal domain-containing protein</fullName>
    </recommendedName>
</protein>
<organism evidence="1 2">
    <name type="scientific">Lysinibacillus halotolerans</name>
    <dbReference type="NCBI Taxonomy" id="1368476"/>
    <lineage>
        <taxon>Bacteria</taxon>
        <taxon>Bacillati</taxon>
        <taxon>Bacillota</taxon>
        <taxon>Bacilli</taxon>
        <taxon>Bacillales</taxon>
        <taxon>Bacillaceae</taxon>
        <taxon>Lysinibacillus</taxon>
    </lineage>
</organism>
<comment type="caution">
    <text evidence="1">The sequence shown here is derived from an EMBL/GenBank/DDBJ whole genome shotgun (WGS) entry which is preliminary data.</text>
</comment>
<accession>A0A3M8H523</accession>
<dbReference type="AlphaFoldDB" id="A0A3M8H523"/>
<reference evidence="1 2" key="1">
    <citation type="journal article" date="2014" name="Int. J. Syst. Evol. Microbiol.">
        <title>Lysinibacillus halotolerans sp. nov., isolated from saline-alkaline soil.</title>
        <authorList>
            <person name="Kong D."/>
            <person name="Wang Y."/>
            <person name="Zhao B."/>
            <person name="Li Y."/>
            <person name="Song J."/>
            <person name="Zhai Y."/>
            <person name="Zhang C."/>
            <person name="Wang H."/>
            <person name="Chen X."/>
            <person name="Zhao B."/>
            <person name="Ruan Z."/>
        </authorList>
    </citation>
    <scope>NUCLEOTIDE SEQUENCE [LARGE SCALE GENOMIC DNA]</scope>
    <source>
        <strain evidence="1 2">MCCC 1A12703</strain>
    </source>
</reference>
<evidence type="ECO:0008006" key="3">
    <source>
        <dbReference type="Google" id="ProtNLM"/>
    </source>
</evidence>
<proteinExistence type="predicted"/>
<evidence type="ECO:0000313" key="1">
    <source>
        <dbReference type="EMBL" id="RNC97379.1"/>
    </source>
</evidence>
<keyword evidence="2" id="KW-1185">Reference proteome</keyword>
<name>A0A3M8H523_9BACI</name>
<evidence type="ECO:0000313" key="2">
    <source>
        <dbReference type="Proteomes" id="UP000279909"/>
    </source>
</evidence>